<keyword evidence="4 10" id="KW-0067">ATP-binding</keyword>
<feature type="transmembrane region" description="Helical" evidence="7">
    <location>
        <begin position="92"/>
        <end position="114"/>
    </location>
</feature>
<dbReference type="EMBL" id="JQCP01000002">
    <property type="protein sequence ID" value="KRO02256.1"/>
    <property type="molecule type" value="Genomic_DNA"/>
</dbReference>
<accession>A0ABR5Q0M0</accession>
<dbReference type="Pfam" id="PF00664">
    <property type="entry name" value="ABC_membrane"/>
    <property type="match status" value="1"/>
</dbReference>
<evidence type="ECO:0000256" key="3">
    <source>
        <dbReference type="ARBA" id="ARBA00022741"/>
    </source>
</evidence>
<evidence type="ECO:0000256" key="5">
    <source>
        <dbReference type="ARBA" id="ARBA00022989"/>
    </source>
</evidence>
<evidence type="ECO:0000256" key="2">
    <source>
        <dbReference type="ARBA" id="ARBA00022692"/>
    </source>
</evidence>
<dbReference type="InterPro" id="IPR027417">
    <property type="entry name" value="P-loop_NTPase"/>
</dbReference>
<feature type="transmembrane region" description="Helical" evidence="7">
    <location>
        <begin position="214"/>
        <end position="232"/>
    </location>
</feature>
<dbReference type="Gene3D" id="1.20.1560.10">
    <property type="entry name" value="ABC transporter type 1, transmembrane domain"/>
    <property type="match status" value="1"/>
</dbReference>
<dbReference type="PROSITE" id="PS50893">
    <property type="entry name" value="ABC_TRANSPORTER_2"/>
    <property type="match status" value="1"/>
</dbReference>
<dbReference type="InterPro" id="IPR011527">
    <property type="entry name" value="ABC1_TM_dom"/>
</dbReference>
<evidence type="ECO:0000313" key="11">
    <source>
        <dbReference type="Proteomes" id="UP000051927"/>
    </source>
</evidence>
<dbReference type="GO" id="GO:0005524">
    <property type="term" value="F:ATP binding"/>
    <property type="evidence" value="ECO:0007669"/>
    <property type="project" value="UniProtKB-KW"/>
</dbReference>
<dbReference type="SMART" id="SM00382">
    <property type="entry name" value="AAA"/>
    <property type="match status" value="1"/>
</dbReference>
<dbReference type="PROSITE" id="PS50929">
    <property type="entry name" value="ABC_TM1F"/>
    <property type="match status" value="1"/>
</dbReference>
<dbReference type="Proteomes" id="UP000051927">
    <property type="component" value="Unassembled WGS sequence"/>
</dbReference>
<keyword evidence="11" id="KW-1185">Reference proteome</keyword>
<comment type="caution">
    <text evidence="10">The sequence shown here is derived from an EMBL/GenBank/DDBJ whole genome shotgun (WGS) entry which is preliminary data.</text>
</comment>
<dbReference type="InterPro" id="IPR039421">
    <property type="entry name" value="Type_1_exporter"/>
</dbReference>
<proteinExistence type="predicted"/>
<feature type="transmembrane region" description="Helical" evidence="7">
    <location>
        <begin position="238"/>
        <end position="258"/>
    </location>
</feature>
<evidence type="ECO:0000256" key="6">
    <source>
        <dbReference type="ARBA" id="ARBA00023136"/>
    </source>
</evidence>
<evidence type="ECO:0000313" key="10">
    <source>
        <dbReference type="EMBL" id="KRO02256.1"/>
    </source>
</evidence>
<keyword evidence="3" id="KW-0547">Nucleotide-binding</keyword>
<comment type="subcellular location">
    <subcellularLocation>
        <location evidence="1">Cell membrane</location>
        <topology evidence="1">Multi-pass membrane protein</topology>
    </subcellularLocation>
</comment>
<evidence type="ECO:0000256" key="1">
    <source>
        <dbReference type="ARBA" id="ARBA00004651"/>
    </source>
</evidence>
<dbReference type="InterPro" id="IPR017871">
    <property type="entry name" value="ABC_transporter-like_CS"/>
</dbReference>
<keyword evidence="5 7" id="KW-1133">Transmembrane helix</keyword>
<evidence type="ECO:0000259" key="9">
    <source>
        <dbReference type="PROSITE" id="PS50929"/>
    </source>
</evidence>
<gene>
    <name evidence="10" type="ORF">IV60_GL000683</name>
</gene>
<organism evidence="10 11">
    <name type="scientific">Lancefieldella rimae</name>
    <dbReference type="NCBI Taxonomy" id="1383"/>
    <lineage>
        <taxon>Bacteria</taxon>
        <taxon>Bacillati</taxon>
        <taxon>Actinomycetota</taxon>
        <taxon>Coriobacteriia</taxon>
        <taxon>Coriobacteriales</taxon>
        <taxon>Atopobiaceae</taxon>
        <taxon>Lancefieldella</taxon>
    </lineage>
</organism>
<keyword evidence="2 7" id="KW-0812">Transmembrane</keyword>
<dbReference type="InterPro" id="IPR003593">
    <property type="entry name" value="AAA+_ATPase"/>
</dbReference>
<dbReference type="PROSITE" id="PS00211">
    <property type="entry name" value="ABC_TRANSPORTER_1"/>
    <property type="match status" value="1"/>
</dbReference>
<name>A0ABR5Q0M0_9ACTN</name>
<dbReference type="PANTHER" id="PTHR24221:SF654">
    <property type="entry name" value="ATP-BINDING CASSETTE SUB-FAMILY B MEMBER 6"/>
    <property type="match status" value="1"/>
</dbReference>
<evidence type="ECO:0000256" key="7">
    <source>
        <dbReference type="SAM" id="Phobius"/>
    </source>
</evidence>
<feature type="domain" description="ABC transmembrane type-1" evidence="9">
    <location>
        <begin position="94"/>
        <end position="379"/>
    </location>
</feature>
<dbReference type="SUPFAM" id="SSF90123">
    <property type="entry name" value="ABC transporter transmembrane region"/>
    <property type="match status" value="1"/>
</dbReference>
<sequence length="662" mass="73122">MVFGRGVFNKGAFGNFHTVVLMPYYIRSAALLSTGRIAMTDGTSRQQSKRVRGRQCGRIGNGEQNGRVVGNAVPRKNIFMRFLSYYVGQRHLFFIDMACALVIAVTELAFPQILRQLAFGLFTEGEDAILGSLVFVAIGLIAMYALHFFCRVFVISWGHIMGARMESHMREDLFDAYERMGFSYYDRHKTGDLMSRLVSDLFDISETAHHGPEYLVIGVMEIVGSFVILSFINVPLTLVMAAIAVALVVFNFFANVHMRTIFRENRVRISNVNTQLEDSLAGIRVVKGFAAEDYERAKFRKSNDAYLDSKARMYFAMGRYHGAIDSMMGILNTTIVVFGGWMIAHGQMRAADLATFALYVSLFTNPISNILNFTETFQKGLAGFQRFVEILDTRPDIEDVPGAPDLRVSAGEIIYDDVRFSYDGSEEVIKGLNLHIEPGKTVALVGPSGGGKSTTCALLPRFYDVQSGSISIDGQDVRGVTQHSLRDAIGLVQQDVYLFDGTIAENIAYGCPGATRQEIEEAARRANISAFVEGLPDGYDTEVGQRGTRLSGGQKQRISIARVFLKNPPLLILDEATSALDNESERAVQESLSELAKNRTTLIIAHRLSTIMGADEIITIENGRVVECGTHNELLAKGGTYATYYRMQFGVGFEGDSAVCKG</sequence>
<dbReference type="PANTHER" id="PTHR24221">
    <property type="entry name" value="ATP-BINDING CASSETTE SUB-FAMILY B"/>
    <property type="match status" value="1"/>
</dbReference>
<dbReference type="CDD" id="cd18549">
    <property type="entry name" value="ABC_6TM_YwjA_like"/>
    <property type="match status" value="1"/>
</dbReference>
<feature type="domain" description="ABC transporter" evidence="8">
    <location>
        <begin position="413"/>
        <end position="647"/>
    </location>
</feature>
<dbReference type="Pfam" id="PF00005">
    <property type="entry name" value="ABC_tran"/>
    <property type="match status" value="1"/>
</dbReference>
<reference evidence="10 11" key="1">
    <citation type="journal article" date="2015" name="Genome Announc.">
        <title>Expanding the biotechnology potential of lactobacilli through comparative genomics of 213 strains and associated genera.</title>
        <authorList>
            <person name="Sun Z."/>
            <person name="Harris H.M."/>
            <person name="McCann A."/>
            <person name="Guo C."/>
            <person name="Argimon S."/>
            <person name="Zhang W."/>
            <person name="Yang X."/>
            <person name="Jeffery I.B."/>
            <person name="Cooney J.C."/>
            <person name="Kagawa T.F."/>
            <person name="Liu W."/>
            <person name="Song Y."/>
            <person name="Salvetti E."/>
            <person name="Wrobel A."/>
            <person name="Rasinkangas P."/>
            <person name="Parkhill J."/>
            <person name="Rea M.C."/>
            <person name="O'Sullivan O."/>
            <person name="Ritari J."/>
            <person name="Douillard F.P."/>
            <person name="Paul Ross R."/>
            <person name="Yang R."/>
            <person name="Briner A.E."/>
            <person name="Felis G.E."/>
            <person name="de Vos W.M."/>
            <person name="Barrangou R."/>
            <person name="Klaenhammer T.R."/>
            <person name="Caufield P.W."/>
            <person name="Cui Y."/>
            <person name="Zhang H."/>
            <person name="O'Toole P.W."/>
        </authorList>
    </citation>
    <scope>NUCLEOTIDE SEQUENCE [LARGE SCALE GENOMIC DNA]</scope>
    <source>
        <strain evidence="10 11">DSM 7090</strain>
    </source>
</reference>
<dbReference type="InterPro" id="IPR036640">
    <property type="entry name" value="ABC1_TM_sf"/>
</dbReference>
<keyword evidence="6 7" id="KW-0472">Membrane</keyword>
<dbReference type="InterPro" id="IPR003439">
    <property type="entry name" value="ABC_transporter-like_ATP-bd"/>
</dbReference>
<evidence type="ECO:0000259" key="8">
    <source>
        <dbReference type="PROSITE" id="PS50893"/>
    </source>
</evidence>
<evidence type="ECO:0000256" key="4">
    <source>
        <dbReference type="ARBA" id="ARBA00022840"/>
    </source>
</evidence>
<protein>
    <submittedName>
        <fullName evidence="10">Lipid A export ATP-binding permease protein MsbA</fullName>
    </submittedName>
</protein>
<dbReference type="Gene3D" id="3.40.50.300">
    <property type="entry name" value="P-loop containing nucleotide triphosphate hydrolases"/>
    <property type="match status" value="1"/>
</dbReference>
<dbReference type="SUPFAM" id="SSF52540">
    <property type="entry name" value="P-loop containing nucleoside triphosphate hydrolases"/>
    <property type="match status" value="1"/>
</dbReference>
<feature type="transmembrane region" description="Helical" evidence="7">
    <location>
        <begin position="322"/>
        <end position="344"/>
    </location>
</feature>
<feature type="transmembrane region" description="Helical" evidence="7">
    <location>
        <begin position="134"/>
        <end position="160"/>
    </location>
</feature>